<reference evidence="1 2" key="1">
    <citation type="submission" date="2017-05" db="EMBL/GenBank/DDBJ databases">
        <title>Virgibacillus sp. AK90 isolated from a saltern of Kakinada, India.</title>
        <authorList>
            <person name="Gupta V."/>
            <person name="Sidhu C."/>
            <person name="Korpole S."/>
            <person name="Pinnaka A.K."/>
        </authorList>
    </citation>
    <scope>NUCLEOTIDE SEQUENCE [LARGE SCALE GENOMIC DNA]</scope>
    <source>
        <strain evidence="1 2">AK90</strain>
    </source>
</reference>
<gene>
    <name evidence="1" type="ORF">CAI16_17215</name>
</gene>
<protein>
    <submittedName>
        <fullName evidence="1">Uncharacterized protein</fullName>
    </submittedName>
</protein>
<comment type="caution">
    <text evidence="1">The sequence shown here is derived from an EMBL/GenBank/DDBJ whole genome shotgun (WGS) entry which is preliminary data.</text>
</comment>
<dbReference type="EMBL" id="NFZX01000055">
    <property type="protein sequence ID" value="RFA32737.1"/>
    <property type="molecule type" value="Genomic_DNA"/>
</dbReference>
<sequence>MCFMGLNKKEKNQLEYEVISNNARLKLTRLIRCYVSSASEILNGIIIKQNSIINIARKVRGLGPYVLDSGDDQYYFPEENAWHNGEFELVMYKPNTIELVETLADLIQNDFLEKSLVNEILSGENCSFSFQFNNKGTVEINITPIDSIDDIENDHDHPNIRQLVDRMENALSNEDYPNVLHTSSNIFETLGKIVLGSPRFENKTFAKILDEYKERSNLPDEIIEYMSSIYIKRGKEPLAGHGSTKESKLNRKDAIILVELTKTIVKIEDQLGRSQK</sequence>
<proteinExistence type="predicted"/>
<evidence type="ECO:0000313" key="2">
    <source>
        <dbReference type="Proteomes" id="UP000256488"/>
    </source>
</evidence>
<dbReference type="Proteomes" id="UP000256488">
    <property type="component" value="Unassembled WGS sequence"/>
</dbReference>
<accession>A0A3E0WKW3</accession>
<name>A0A3E0WKW3_9BACI</name>
<evidence type="ECO:0000313" key="1">
    <source>
        <dbReference type="EMBL" id="RFA32737.1"/>
    </source>
</evidence>
<organism evidence="1 2">
    <name type="scientific">Virgibacillus dokdonensis</name>
    <dbReference type="NCBI Taxonomy" id="302167"/>
    <lineage>
        <taxon>Bacteria</taxon>
        <taxon>Bacillati</taxon>
        <taxon>Bacillota</taxon>
        <taxon>Bacilli</taxon>
        <taxon>Bacillales</taxon>
        <taxon>Bacillaceae</taxon>
        <taxon>Virgibacillus</taxon>
    </lineage>
</organism>
<dbReference type="AlphaFoldDB" id="A0A3E0WKW3"/>
<dbReference type="RefSeq" id="WP_116279380.1">
    <property type="nucleotide sequence ID" value="NZ_NFZX01000055.1"/>
</dbReference>